<keyword evidence="3" id="KW-1185">Reference proteome</keyword>
<name>A0A2C6DT82_9GAMM</name>
<evidence type="ECO:0000313" key="2">
    <source>
        <dbReference type="EMBL" id="VFS52014.1"/>
    </source>
</evidence>
<organism evidence="1 3">
    <name type="scientific">Budvicia aquatica</name>
    <dbReference type="NCBI Taxonomy" id="82979"/>
    <lineage>
        <taxon>Bacteria</taxon>
        <taxon>Pseudomonadati</taxon>
        <taxon>Pseudomonadota</taxon>
        <taxon>Gammaproteobacteria</taxon>
        <taxon>Enterobacterales</taxon>
        <taxon>Budviciaceae</taxon>
        <taxon>Budvicia</taxon>
    </lineage>
</organism>
<dbReference type="EMBL" id="CAADJA010000002">
    <property type="protein sequence ID" value="VFS52014.1"/>
    <property type="molecule type" value="Genomic_DNA"/>
</dbReference>
<reference evidence="1" key="2">
    <citation type="submission" date="2017-09" db="EMBL/GenBank/DDBJ databases">
        <title>FDA dAtabase for Regulatory Grade micrObial Sequences (FDA-ARGOS): Supporting development and validation of Infectious Disease Dx tests.</title>
        <authorList>
            <person name="Minogue T."/>
            <person name="Wolcott M."/>
            <person name="Wasieloski L."/>
            <person name="Aguilar W."/>
            <person name="Moore D."/>
            <person name="Tallon L.J."/>
            <person name="Sadzewicz L."/>
            <person name="Ott S."/>
            <person name="Zhao X."/>
            <person name="Nagaraj S."/>
            <person name="Vavikolanu K."/>
            <person name="Aluvathingal J."/>
            <person name="Nadendla S."/>
            <person name="Sichtig H."/>
        </authorList>
    </citation>
    <scope>NUCLEOTIDE SEQUENCE</scope>
    <source>
        <strain evidence="1">FDAARGOS_387</strain>
    </source>
</reference>
<dbReference type="Proteomes" id="UP000373449">
    <property type="component" value="Unassembled WGS sequence"/>
</dbReference>
<dbReference type="InterPro" id="IPR021316">
    <property type="entry name" value="DUF2913"/>
</dbReference>
<dbReference type="RefSeq" id="WP_029095798.1">
    <property type="nucleotide sequence ID" value="NZ_CAADJA010000002.1"/>
</dbReference>
<evidence type="ECO:0000313" key="1">
    <source>
        <dbReference type="EMBL" id="PHI31542.1"/>
    </source>
</evidence>
<evidence type="ECO:0000313" key="4">
    <source>
        <dbReference type="Proteomes" id="UP000373449"/>
    </source>
</evidence>
<evidence type="ECO:0000313" key="3">
    <source>
        <dbReference type="Proteomes" id="UP000224974"/>
    </source>
</evidence>
<dbReference type="EMBL" id="PDDX01000001">
    <property type="protein sequence ID" value="PHI31542.1"/>
    <property type="molecule type" value="Genomic_DNA"/>
</dbReference>
<protein>
    <submittedName>
        <fullName evidence="1">DUF2913 domain-containing protein</fullName>
    </submittedName>
    <submittedName>
        <fullName evidence="2">Protein of uncharacterized function (DUF2913)</fullName>
    </submittedName>
</protein>
<reference evidence="2 4" key="3">
    <citation type="submission" date="2019-03" db="EMBL/GenBank/DDBJ databases">
        <authorList>
            <consortium name="Pathogen Informatics"/>
        </authorList>
    </citation>
    <scope>NUCLEOTIDE SEQUENCE [LARGE SCALE GENOMIC DNA]</scope>
    <source>
        <strain evidence="2 4">NCTC12282</strain>
    </source>
</reference>
<dbReference type="AlphaFoldDB" id="A0A2C6DT82"/>
<proteinExistence type="predicted"/>
<reference evidence="3" key="1">
    <citation type="submission" date="2017-09" db="EMBL/GenBank/DDBJ databases">
        <title>FDA dAtabase for Regulatory Grade micrObial Sequences (FDA-ARGOS): Supporting development and validation of Infectious Disease Dx tests.</title>
        <authorList>
            <person name="Minogue T."/>
            <person name="Wolcott M."/>
            <person name="Wasieloski L."/>
            <person name="Aguilar W."/>
            <person name="Moore D."/>
            <person name="Tallon L."/>
            <person name="Sadzewicz L."/>
            <person name="Ott S."/>
            <person name="Zhao X."/>
            <person name="Nagaraj S."/>
            <person name="Vavikolanu K."/>
            <person name="Aluvathingal J."/>
            <person name="Nadendla S."/>
            <person name="Sichtig H."/>
        </authorList>
    </citation>
    <scope>NUCLEOTIDE SEQUENCE [LARGE SCALE GENOMIC DNA]</scope>
    <source>
        <strain evidence="3">FDAARGOS_387</strain>
    </source>
</reference>
<dbReference type="Pfam" id="PF11140">
    <property type="entry name" value="DUF2913"/>
    <property type="match status" value="1"/>
</dbReference>
<accession>A0A2C6DT82</accession>
<gene>
    <name evidence="1" type="ORF">CRN84_20480</name>
    <name evidence="2" type="ORF">NCTC12282_05619</name>
</gene>
<dbReference type="OrthoDB" id="6590152at2"/>
<sequence>MTTPHAPTTQDLAHFSFCALVALHISIQDGLVTSPLGEHLFLVRWLATAQKQKRFTRRLAVDIQLLLDKGRRQGEKAQLKKDLIFLWSSFTGDKTTHNDLYRLAEAIKQLNTQGWENILLDPPNSEPEQQADSVESPVFYVAKQALTDAFTEQGVLIAPISFQIVGDAQAFVARLAEWHFKTEITTISPNRAQVTLVLRPDTITPITP</sequence>
<dbReference type="Proteomes" id="UP000224974">
    <property type="component" value="Unassembled WGS sequence"/>
</dbReference>